<dbReference type="InParanoid" id="A0A3M0CTY7"/>
<dbReference type="Proteomes" id="UP000271227">
    <property type="component" value="Unassembled WGS sequence"/>
</dbReference>
<evidence type="ECO:0000256" key="1">
    <source>
        <dbReference type="SAM" id="MobiDB-lite"/>
    </source>
</evidence>
<gene>
    <name evidence="2" type="ORF">BXY39_0397</name>
</gene>
<organism evidence="2 3">
    <name type="scientific">Eilatimonas milleporae</name>
    <dbReference type="NCBI Taxonomy" id="911205"/>
    <lineage>
        <taxon>Bacteria</taxon>
        <taxon>Pseudomonadati</taxon>
        <taxon>Pseudomonadota</taxon>
        <taxon>Alphaproteobacteria</taxon>
        <taxon>Kordiimonadales</taxon>
        <taxon>Kordiimonadaceae</taxon>
        <taxon>Eilatimonas</taxon>
    </lineage>
</organism>
<feature type="region of interest" description="Disordered" evidence="1">
    <location>
        <begin position="1"/>
        <end position="20"/>
    </location>
</feature>
<comment type="caution">
    <text evidence="2">The sequence shown here is derived from an EMBL/GenBank/DDBJ whole genome shotgun (WGS) entry which is preliminary data.</text>
</comment>
<feature type="region of interest" description="Disordered" evidence="1">
    <location>
        <begin position="54"/>
        <end position="77"/>
    </location>
</feature>
<reference evidence="2 3" key="1">
    <citation type="submission" date="2018-10" db="EMBL/GenBank/DDBJ databases">
        <title>Genomic Encyclopedia of Archaeal and Bacterial Type Strains, Phase II (KMG-II): from individual species to whole genera.</title>
        <authorList>
            <person name="Goeker M."/>
        </authorList>
    </citation>
    <scope>NUCLEOTIDE SEQUENCE [LARGE SCALE GENOMIC DNA]</scope>
    <source>
        <strain evidence="2 3">DSM 25217</strain>
    </source>
</reference>
<evidence type="ECO:0000313" key="2">
    <source>
        <dbReference type="EMBL" id="RMB11910.1"/>
    </source>
</evidence>
<dbReference type="EMBL" id="REFR01000009">
    <property type="protein sequence ID" value="RMB11910.1"/>
    <property type="molecule type" value="Genomic_DNA"/>
</dbReference>
<sequence>MSPQNTTDLNPTGLKPTNLSPQIAEATLQFLARVQLQGSEVPAFNQIIAALTAAARPHQAAADGPVPDNGAGAGSPG</sequence>
<dbReference type="RefSeq" id="WP_121937140.1">
    <property type="nucleotide sequence ID" value="NZ_REFR01000009.1"/>
</dbReference>
<dbReference type="AlphaFoldDB" id="A0A3M0CTY7"/>
<evidence type="ECO:0000313" key="3">
    <source>
        <dbReference type="Proteomes" id="UP000271227"/>
    </source>
</evidence>
<protein>
    <submittedName>
        <fullName evidence="2">Uncharacterized protein</fullName>
    </submittedName>
</protein>
<keyword evidence="3" id="KW-1185">Reference proteome</keyword>
<name>A0A3M0CTY7_9PROT</name>
<proteinExistence type="predicted"/>
<accession>A0A3M0CTY7</accession>